<evidence type="ECO:0000256" key="1">
    <source>
        <dbReference type="SAM" id="Phobius"/>
    </source>
</evidence>
<feature type="transmembrane region" description="Helical" evidence="1">
    <location>
        <begin position="25"/>
        <end position="44"/>
    </location>
</feature>
<feature type="transmembrane region" description="Helical" evidence="1">
    <location>
        <begin position="303"/>
        <end position="323"/>
    </location>
</feature>
<gene>
    <name evidence="2" type="ORF">GCM10008938_20810</name>
</gene>
<dbReference type="RefSeq" id="WP_189002624.1">
    <property type="nucleotide sequence ID" value="NZ_BMOD01000006.1"/>
</dbReference>
<keyword evidence="1" id="KW-1133">Transmembrane helix</keyword>
<feature type="transmembrane region" description="Helical" evidence="1">
    <location>
        <begin position="89"/>
        <end position="109"/>
    </location>
</feature>
<protein>
    <recommendedName>
        <fullName evidence="4">Low temperature requirement protein A</fullName>
    </recommendedName>
</protein>
<proteinExistence type="predicted"/>
<feature type="transmembrane region" description="Helical" evidence="1">
    <location>
        <begin position="364"/>
        <end position="384"/>
    </location>
</feature>
<reference evidence="3" key="1">
    <citation type="journal article" date="2019" name="Int. J. Syst. Evol. Microbiol.">
        <title>The Global Catalogue of Microorganisms (GCM) 10K type strain sequencing project: providing services to taxonomists for standard genome sequencing and annotation.</title>
        <authorList>
            <consortium name="The Broad Institute Genomics Platform"/>
            <consortium name="The Broad Institute Genome Sequencing Center for Infectious Disease"/>
            <person name="Wu L."/>
            <person name="Ma J."/>
        </authorList>
    </citation>
    <scope>NUCLEOTIDE SEQUENCE [LARGE SCALE GENOMIC DNA]</scope>
    <source>
        <strain evidence="3">JCM 14370</strain>
    </source>
</reference>
<evidence type="ECO:0000313" key="2">
    <source>
        <dbReference type="EMBL" id="GGJ34448.1"/>
    </source>
</evidence>
<keyword evidence="1" id="KW-0472">Membrane</keyword>
<feature type="transmembrane region" description="Helical" evidence="1">
    <location>
        <begin position="115"/>
        <end position="132"/>
    </location>
</feature>
<keyword evidence="3" id="KW-1185">Reference proteome</keyword>
<feature type="transmembrane region" description="Helical" evidence="1">
    <location>
        <begin position="239"/>
        <end position="258"/>
    </location>
</feature>
<sequence length="396" mass="44095">MLKNYRLWWHAPKLRHLGGEEERKVSWLELFFDLVFVVIISRLAHHFGEHPSWAGLGELALLFIPVWWIWIAGTVYTDRFETEDLSYRVLMFVMLLIVGVMAVFAPYGLGKYADAYAWSYVAARILIIGMWLRAGRHNPIARPMTTKFALGFGASAILWAISTQVDGSLSILLKGIGLVFDTLTPVWTIKDQAKLPRLSGHKMPERFGLLVLIVLGESIVGMVNGLADAHDLNLTVFMRYLLGALVCFGLWWVYFDFIGRRRPNRAHISLSLTWSYSHLPFLIFAVSIGALIAHAIGTEHPEPITLTLLCVGYAGAMLSMALIEYTMAPEHPPVVHAGTSIGLKIGLAALALLTGLLVSTPIGVLAVLCVLNLVVMLYGVIWWFRSPHSQPGHAHH</sequence>
<dbReference type="Proteomes" id="UP000632222">
    <property type="component" value="Unassembled WGS sequence"/>
</dbReference>
<dbReference type="InterPro" id="IPR010640">
    <property type="entry name" value="Low_temperature_requirement_A"/>
</dbReference>
<dbReference type="Pfam" id="PF06772">
    <property type="entry name" value="LtrA"/>
    <property type="match status" value="1"/>
</dbReference>
<feature type="transmembrane region" description="Helical" evidence="1">
    <location>
        <begin position="207"/>
        <end position="227"/>
    </location>
</feature>
<comment type="caution">
    <text evidence="2">The sequence shown here is derived from an EMBL/GenBank/DDBJ whole genome shotgun (WGS) entry which is preliminary data.</text>
</comment>
<dbReference type="PANTHER" id="PTHR36840:SF1">
    <property type="entry name" value="BLL5714 PROTEIN"/>
    <property type="match status" value="1"/>
</dbReference>
<evidence type="ECO:0000313" key="3">
    <source>
        <dbReference type="Proteomes" id="UP000632222"/>
    </source>
</evidence>
<keyword evidence="1" id="KW-0812">Transmembrane</keyword>
<evidence type="ECO:0008006" key="4">
    <source>
        <dbReference type="Google" id="ProtNLM"/>
    </source>
</evidence>
<accession>A0ABQ2D0G2</accession>
<feature type="transmembrane region" description="Helical" evidence="1">
    <location>
        <begin position="56"/>
        <end position="77"/>
    </location>
</feature>
<dbReference type="EMBL" id="BMOD01000006">
    <property type="protein sequence ID" value="GGJ34448.1"/>
    <property type="molecule type" value="Genomic_DNA"/>
</dbReference>
<dbReference type="PANTHER" id="PTHR36840">
    <property type="entry name" value="BLL5714 PROTEIN"/>
    <property type="match status" value="1"/>
</dbReference>
<feature type="transmembrane region" description="Helical" evidence="1">
    <location>
        <begin position="335"/>
        <end position="358"/>
    </location>
</feature>
<name>A0ABQ2D0G2_9DEIO</name>
<organism evidence="2 3">
    <name type="scientific">Deinococcus roseus</name>
    <dbReference type="NCBI Taxonomy" id="392414"/>
    <lineage>
        <taxon>Bacteria</taxon>
        <taxon>Thermotogati</taxon>
        <taxon>Deinococcota</taxon>
        <taxon>Deinococci</taxon>
        <taxon>Deinococcales</taxon>
        <taxon>Deinococcaceae</taxon>
        <taxon>Deinococcus</taxon>
    </lineage>
</organism>
<feature type="transmembrane region" description="Helical" evidence="1">
    <location>
        <begin position="279"/>
        <end position="297"/>
    </location>
</feature>